<dbReference type="PROSITE" id="PS50181">
    <property type="entry name" value="FBOX"/>
    <property type="match status" value="1"/>
</dbReference>
<dbReference type="AlphaFoldDB" id="A0AAQ3WID6"/>
<protein>
    <recommendedName>
        <fullName evidence="2">F-box domain-containing protein</fullName>
    </recommendedName>
</protein>
<dbReference type="PANTHER" id="PTHR32141">
    <property type="match status" value="1"/>
</dbReference>
<evidence type="ECO:0000313" key="4">
    <source>
        <dbReference type="Proteomes" id="UP001341281"/>
    </source>
</evidence>
<dbReference type="Pfam" id="PF24758">
    <property type="entry name" value="LRR_At5g56370"/>
    <property type="match status" value="1"/>
</dbReference>
<dbReference type="EMBL" id="CP144747">
    <property type="protein sequence ID" value="WVZ62712.1"/>
    <property type="molecule type" value="Genomic_DNA"/>
</dbReference>
<name>A0AAQ3WID6_PASNO</name>
<dbReference type="Proteomes" id="UP001341281">
    <property type="component" value="Chromosome 03"/>
</dbReference>
<dbReference type="InterPro" id="IPR001810">
    <property type="entry name" value="F-box_dom"/>
</dbReference>
<dbReference type="SUPFAM" id="SSF81383">
    <property type="entry name" value="F-box domain"/>
    <property type="match status" value="1"/>
</dbReference>
<dbReference type="InterPro" id="IPR036047">
    <property type="entry name" value="F-box-like_dom_sf"/>
</dbReference>
<feature type="domain" description="F-box" evidence="2">
    <location>
        <begin position="79"/>
        <end position="128"/>
    </location>
</feature>
<dbReference type="InterPro" id="IPR006566">
    <property type="entry name" value="FBD"/>
</dbReference>
<sequence>MESEAAAAAPRPKKMRLVEDPEAAGEINGPPAERGTDALGGPRTRGRGARGSRRQQPAAGRGRGRRAGPGPGPGRRVAVDYIRSLPDELLGEIISLLPTMDAGRTQTLDRRWSRLWRSAPLNVDLDHLHMPGDADALCGAVNRILAAHEGPGRRFRVPAQLLHYRPGAIDAWLNSPALANLEELDLRHFIRGIEEIVVEALPPELPLAVCRVSARLRVATLSQCDIPDAIAGALRFPVLKKLAISYATISELALHTLLAGCPVLEGLLLDLCFGFGSIFINSATIRSFALSCSPFTTALVVENGPLLERIVFLHVHSHLKVWVIAAPKLGTLGYLYDAGHGGAAVIELGTTVIHQGLHVTGVLPAVSTIKTLAMDFYNLSLDRVVDFLKYFPCLEKLYVQACYSRGSNLWRRKYRKLARSLDMRLKTLVFLNYKGTRSQANFASFFVMNARMLEIMRFEGPGIGCKKFVSRQCDLLQLDKRASRGAHFYFTTSICSSPYLSHIEHVHDLSKTDPFQCTCMRRV</sequence>
<feature type="compositionally biased region" description="Basic residues" evidence="1">
    <location>
        <begin position="44"/>
        <end position="53"/>
    </location>
</feature>
<evidence type="ECO:0000313" key="3">
    <source>
        <dbReference type="EMBL" id="WVZ62712.1"/>
    </source>
</evidence>
<evidence type="ECO:0000256" key="1">
    <source>
        <dbReference type="SAM" id="MobiDB-lite"/>
    </source>
</evidence>
<dbReference type="InterPro" id="IPR032675">
    <property type="entry name" value="LRR_dom_sf"/>
</dbReference>
<proteinExistence type="predicted"/>
<feature type="region of interest" description="Disordered" evidence="1">
    <location>
        <begin position="1"/>
        <end position="77"/>
    </location>
</feature>
<dbReference type="InterPro" id="IPR055302">
    <property type="entry name" value="F-box_dom-containing"/>
</dbReference>
<dbReference type="InterPro" id="IPR055411">
    <property type="entry name" value="LRR_FXL15/At3g58940/PEG3-like"/>
</dbReference>
<evidence type="ECO:0000259" key="2">
    <source>
        <dbReference type="PROSITE" id="PS50181"/>
    </source>
</evidence>
<dbReference type="Gene3D" id="3.80.10.10">
    <property type="entry name" value="Ribonuclease Inhibitor"/>
    <property type="match status" value="1"/>
</dbReference>
<organism evidence="3 4">
    <name type="scientific">Paspalum notatum var. saurae</name>
    <dbReference type="NCBI Taxonomy" id="547442"/>
    <lineage>
        <taxon>Eukaryota</taxon>
        <taxon>Viridiplantae</taxon>
        <taxon>Streptophyta</taxon>
        <taxon>Embryophyta</taxon>
        <taxon>Tracheophyta</taxon>
        <taxon>Spermatophyta</taxon>
        <taxon>Magnoliopsida</taxon>
        <taxon>Liliopsida</taxon>
        <taxon>Poales</taxon>
        <taxon>Poaceae</taxon>
        <taxon>PACMAD clade</taxon>
        <taxon>Panicoideae</taxon>
        <taxon>Andropogonodae</taxon>
        <taxon>Paspaleae</taxon>
        <taxon>Paspalinae</taxon>
        <taxon>Paspalum</taxon>
    </lineage>
</organism>
<keyword evidence="4" id="KW-1185">Reference proteome</keyword>
<accession>A0AAQ3WID6</accession>
<dbReference type="SUPFAM" id="SSF52047">
    <property type="entry name" value="RNI-like"/>
    <property type="match status" value="1"/>
</dbReference>
<reference evidence="3 4" key="1">
    <citation type="submission" date="2024-02" db="EMBL/GenBank/DDBJ databases">
        <title>High-quality chromosome-scale genome assembly of Pensacola bahiagrass (Paspalum notatum Flugge var. saurae).</title>
        <authorList>
            <person name="Vega J.M."/>
            <person name="Podio M."/>
            <person name="Orjuela J."/>
            <person name="Siena L.A."/>
            <person name="Pessino S.C."/>
            <person name="Combes M.C."/>
            <person name="Mariac C."/>
            <person name="Albertini E."/>
            <person name="Pupilli F."/>
            <person name="Ortiz J.P.A."/>
            <person name="Leblanc O."/>
        </authorList>
    </citation>
    <scope>NUCLEOTIDE SEQUENCE [LARGE SCALE GENOMIC DNA]</scope>
    <source>
        <strain evidence="3">R1</strain>
        <tissue evidence="3">Leaf</tissue>
    </source>
</reference>
<dbReference type="PANTHER" id="PTHR32141:SF123">
    <property type="entry name" value="F-BOX DOMAIN-CONTAINING PROTEIN"/>
    <property type="match status" value="1"/>
</dbReference>
<gene>
    <name evidence="3" type="ORF">U9M48_012423</name>
</gene>
<dbReference type="Pfam" id="PF08387">
    <property type="entry name" value="FBD"/>
    <property type="match status" value="1"/>
</dbReference>